<dbReference type="GO" id="GO:0009295">
    <property type="term" value="C:nucleoid"/>
    <property type="evidence" value="ECO:0007669"/>
    <property type="project" value="TreeGrafter"/>
</dbReference>
<dbReference type="SUPFAM" id="SSF50249">
    <property type="entry name" value="Nucleic acid-binding proteins"/>
    <property type="match status" value="1"/>
</dbReference>
<dbReference type="Gene3D" id="2.40.50.140">
    <property type="entry name" value="Nucleic acid-binding proteins"/>
    <property type="match status" value="1"/>
</dbReference>
<keyword evidence="2" id="KW-0235">DNA replication</keyword>
<dbReference type="InterPro" id="IPR000424">
    <property type="entry name" value="Primosome_PriB/ssb"/>
</dbReference>
<proteinExistence type="inferred from homology"/>
<dbReference type="EMBL" id="QKYD01000125">
    <property type="protein sequence ID" value="REI20501.1"/>
    <property type="molecule type" value="Genomic_DNA"/>
</dbReference>
<reference evidence="7 8" key="1">
    <citation type="journal article" date="2018" name="Vet. Microbiol.">
        <title>Characterisation of Staphylococcus felis isolated from cats using whole genome sequencing.</title>
        <authorList>
            <person name="Worthing K."/>
            <person name="Pang S."/>
            <person name="Trott D.J."/>
            <person name="Abraham S."/>
            <person name="Coombs G.W."/>
            <person name="Jordan D."/>
            <person name="McIntyre L."/>
            <person name="Davies M.R."/>
            <person name="Norris J."/>
        </authorList>
    </citation>
    <scope>NUCLEOTIDE SEQUENCE [LARGE SCALE GENOMIC DNA]</scope>
    <source>
        <strain evidence="6 7">F25</strain>
        <strain evidence="5 8">F9</strain>
    </source>
</reference>
<comment type="caution">
    <text evidence="5">The sequence shown here is derived from an EMBL/GenBank/DDBJ whole genome shotgun (WGS) entry which is preliminary data.</text>
</comment>
<organism evidence="5 8">
    <name type="scientific">Staphylococcus felis</name>
    <dbReference type="NCBI Taxonomy" id="46127"/>
    <lineage>
        <taxon>Bacteria</taxon>
        <taxon>Bacillati</taxon>
        <taxon>Bacillota</taxon>
        <taxon>Bacilli</taxon>
        <taxon>Bacillales</taxon>
        <taxon>Staphylococcaceae</taxon>
        <taxon>Staphylococcus</taxon>
    </lineage>
</organism>
<dbReference type="OrthoDB" id="9809878at2"/>
<dbReference type="PANTHER" id="PTHR10302:SF27">
    <property type="entry name" value="SINGLE-STRANDED DNA-BINDING PROTEIN"/>
    <property type="match status" value="1"/>
</dbReference>
<dbReference type="PIRSF" id="PIRSF002070">
    <property type="entry name" value="SSB"/>
    <property type="match status" value="1"/>
</dbReference>
<feature type="short sequence motif" description="Important for interaction with partner proteins" evidence="2">
    <location>
        <begin position="155"/>
        <end position="160"/>
    </location>
</feature>
<protein>
    <recommendedName>
        <fullName evidence="2 3">Single-stranded DNA-binding protein</fullName>
        <shortName evidence="2">SSB</shortName>
    </recommendedName>
</protein>
<keyword evidence="1 2" id="KW-0238">DNA-binding</keyword>
<dbReference type="RefSeq" id="WP_115856885.1">
    <property type="nucleotide sequence ID" value="NZ_CAJUZR010000041.1"/>
</dbReference>
<dbReference type="PROSITE" id="PS50935">
    <property type="entry name" value="SSB"/>
    <property type="match status" value="1"/>
</dbReference>
<evidence type="ECO:0000313" key="6">
    <source>
        <dbReference type="EMBL" id="REI20501.1"/>
    </source>
</evidence>
<dbReference type="InterPro" id="IPR011344">
    <property type="entry name" value="ssDNA-bd"/>
</dbReference>
<gene>
    <name evidence="6" type="ORF">DOS76_08785</name>
    <name evidence="5" type="ORF">DOS83_12675</name>
</gene>
<evidence type="ECO:0000313" key="5">
    <source>
        <dbReference type="EMBL" id="REH90216.1"/>
    </source>
</evidence>
<accession>A0A3E0ILC1</accession>
<evidence type="ECO:0000256" key="2">
    <source>
        <dbReference type="HAMAP-Rule" id="MF_00984"/>
    </source>
</evidence>
<comment type="caution">
    <text evidence="2">Lacks conserved residue(s) required for the propagation of feature annotation.</text>
</comment>
<dbReference type="PANTHER" id="PTHR10302">
    <property type="entry name" value="SINGLE-STRANDED DNA-BINDING PROTEIN"/>
    <property type="match status" value="1"/>
</dbReference>
<keyword evidence="2" id="KW-0234">DNA repair</keyword>
<keyword evidence="2" id="KW-0233">DNA recombination</keyword>
<feature type="compositionally biased region" description="Low complexity" evidence="4">
    <location>
        <begin position="121"/>
        <end position="135"/>
    </location>
</feature>
<keyword evidence="2" id="KW-0227">DNA damage</keyword>
<evidence type="ECO:0000313" key="7">
    <source>
        <dbReference type="Proteomes" id="UP000256337"/>
    </source>
</evidence>
<evidence type="ECO:0000256" key="1">
    <source>
        <dbReference type="ARBA" id="ARBA00023125"/>
    </source>
</evidence>
<dbReference type="Proteomes" id="UP000256337">
    <property type="component" value="Unassembled WGS sequence"/>
</dbReference>
<dbReference type="EMBL" id="QKXQ01000627">
    <property type="protein sequence ID" value="REH90216.1"/>
    <property type="molecule type" value="Genomic_DNA"/>
</dbReference>
<dbReference type="GO" id="GO:0006260">
    <property type="term" value="P:DNA replication"/>
    <property type="evidence" value="ECO:0007669"/>
    <property type="project" value="UniProtKB-UniRule"/>
</dbReference>
<feature type="region of interest" description="Disordered" evidence="4">
    <location>
        <begin position="109"/>
        <end position="160"/>
    </location>
</feature>
<name>A0A3E0ILC1_9STAP</name>
<comment type="subunit">
    <text evidence="2">Homotetramer.</text>
</comment>
<comment type="function">
    <text evidence="2">Plays an important role in DNA replication, recombination and repair. Binds to ssDNA and to an array of partner proteins to recruit them to their sites of action during DNA metabolism.</text>
</comment>
<evidence type="ECO:0000313" key="8">
    <source>
        <dbReference type="Proteomes" id="UP000256562"/>
    </source>
</evidence>
<dbReference type="AlphaFoldDB" id="A0A3E0ILC1"/>
<dbReference type="InterPro" id="IPR012340">
    <property type="entry name" value="NA-bd_OB-fold"/>
</dbReference>
<dbReference type="GO" id="GO:0006310">
    <property type="term" value="P:DNA recombination"/>
    <property type="evidence" value="ECO:0007669"/>
    <property type="project" value="UniProtKB-UniRule"/>
</dbReference>
<dbReference type="HAMAP" id="MF_00984">
    <property type="entry name" value="SSB"/>
    <property type="match status" value="1"/>
</dbReference>
<dbReference type="NCBIfam" id="TIGR00621">
    <property type="entry name" value="ssb"/>
    <property type="match status" value="1"/>
</dbReference>
<sequence>MINSVVISGRLTKDVNLQTTQNGIQVARFTLAVNRTYKNKEGNYDVDFINCIAFRKTAEISSQYLSKGDLCNLSGRIQTRNFENQQGERVFLTEVVADNIQLMPAGREQGTYSQNREQDSEQQNNQNKQQRGQNEWQRQNSNPFGNANTPIEIDDDDLPF</sequence>
<dbReference type="CDD" id="cd04496">
    <property type="entry name" value="SSB_OBF"/>
    <property type="match status" value="1"/>
</dbReference>
<dbReference type="GO" id="GO:0003697">
    <property type="term" value="F:single-stranded DNA binding"/>
    <property type="evidence" value="ECO:0007669"/>
    <property type="project" value="UniProtKB-UniRule"/>
</dbReference>
<evidence type="ECO:0000256" key="3">
    <source>
        <dbReference type="PIRNR" id="PIRNR002070"/>
    </source>
</evidence>
<dbReference type="GO" id="GO:0006281">
    <property type="term" value="P:DNA repair"/>
    <property type="evidence" value="ECO:0007669"/>
    <property type="project" value="UniProtKB-UniRule"/>
</dbReference>
<feature type="compositionally biased region" description="Polar residues" evidence="4">
    <location>
        <begin position="136"/>
        <end position="149"/>
    </location>
</feature>
<evidence type="ECO:0000256" key="4">
    <source>
        <dbReference type="SAM" id="MobiDB-lite"/>
    </source>
</evidence>
<dbReference type="Pfam" id="PF00436">
    <property type="entry name" value="SSB"/>
    <property type="match status" value="1"/>
</dbReference>
<dbReference type="Proteomes" id="UP000256562">
    <property type="component" value="Unassembled WGS sequence"/>
</dbReference>